<protein>
    <submittedName>
        <fullName evidence="2">Uncharacterized protein</fullName>
    </submittedName>
</protein>
<dbReference type="Proteomes" id="UP000009183">
    <property type="component" value="Chromosome 15"/>
</dbReference>
<sequence length="52" mass="5870">MNWSMISFFAVITALNPLFAAKIFELYACTTTCEYKLALTDYRVVGSVMPNL</sequence>
<dbReference type="EMBL" id="FN594952">
    <property type="protein sequence ID" value="CCB43881.1"/>
    <property type="molecule type" value="Genomic_DNA"/>
</dbReference>
<organism evidence="2 3">
    <name type="scientific">Vitis vinifera</name>
    <name type="common">Grape</name>
    <dbReference type="NCBI Taxonomy" id="29760"/>
    <lineage>
        <taxon>Eukaryota</taxon>
        <taxon>Viridiplantae</taxon>
        <taxon>Streptophyta</taxon>
        <taxon>Embryophyta</taxon>
        <taxon>Tracheophyta</taxon>
        <taxon>Spermatophyta</taxon>
        <taxon>Magnoliopsida</taxon>
        <taxon>eudicotyledons</taxon>
        <taxon>Gunneridae</taxon>
        <taxon>Pentapetalae</taxon>
        <taxon>rosids</taxon>
        <taxon>Vitales</taxon>
        <taxon>Vitaceae</taxon>
        <taxon>Viteae</taxon>
        <taxon>Vitis</taxon>
    </lineage>
</organism>
<keyword evidence="1" id="KW-0732">Signal</keyword>
<proteinExistence type="predicted"/>
<name>F6GV98_VITVI</name>
<dbReference type="PaxDb" id="29760-VIT_15s0021g01780.t01"/>
<dbReference type="InParanoid" id="F6GV98"/>
<evidence type="ECO:0000313" key="3">
    <source>
        <dbReference type="Proteomes" id="UP000009183"/>
    </source>
</evidence>
<evidence type="ECO:0000256" key="1">
    <source>
        <dbReference type="SAM" id="SignalP"/>
    </source>
</evidence>
<feature type="chain" id="PRO_5003335137" evidence="1">
    <location>
        <begin position="21"/>
        <end position="52"/>
    </location>
</feature>
<keyword evidence="3" id="KW-1185">Reference proteome</keyword>
<evidence type="ECO:0000313" key="2">
    <source>
        <dbReference type="EMBL" id="CCB43881.1"/>
    </source>
</evidence>
<dbReference type="AlphaFoldDB" id="F6GV98"/>
<dbReference type="HOGENOM" id="CLU_3091216_0_0_1"/>
<gene>
    <name evidence="2" type="ordered locus">VIT_15s0021g01780</name>
</gene>
<reference evidence="3" key="1">
    <citation type="journal article" date="2007" name="Nature">
        <title>The grapevine genome sequence suggests ancestral hexaploidization in major angiosperm phyla.</title>
        <authorList>
            <consortium name="The French-Italian Public Consortium for Grapevine Genome Characterization."/>
            <person name="Jaillon O."/>
            <person name="Aury J.-M."/>
            <person name="Noel B."/>
            <person name="Policriti A."/>
            <person name="Clepet C."/>
            <person name="Casagrande A."/>
            <person name="Choisne N."/>
            <person name="Aubourg S."/>
            <person name="Vitulo N."/>
            <person name="Jubin C."/>
            <person name="Vezzi A."/>
            <person name="Legeai F."/>
            <person name="Hugueney P."/>
            <person name="Dasilva C."/>
            <person name="Horner D."/>
            <person name="Mica E."/>
            <person name="Jublot D."/>
            <person name="Poulain J."/>
            <person name="Bruyere C."/>
            <person name="Billault A."/>
            <person name="Segurens B."/>
            <person name="Gouyvenoux M."/>
            <person name="Ugarte E."/>
            <person name="Cattonaro F."/>
            <person name="Anthouard V."/>
            <person name="Vico V."/>
            <person name="Del Fabbro C."/>
            <person name="Alaux M."/>
            <person name="Di Gaspero G."/>
            <person name="Dumas V."/>
            <person name="Felice N."/>
            <person name="Paillard S."/>
            <person name="Juman I."/>
            <person name="Moroldo M."/>
            <person name="Scalabrin S."/>
            <person name="Canaguier A."/>
            <person name="Le Clainche I."/>
            <person name="Malacrida G."/>
            <person name="Durand E."/>
            <person name="Pesole G."/>
            <person name="Laucou V."/>
            <person name="Chatelet P."/>
            <person name="Merdinoglu D."/>
            <person name="Delledonne M."/>
            <person name="Pezzotti M."/>
            <person name="Lecharny A."/>
            <person name="Scarpelli C."/>
            <person name="Artiguenave F."/>
            <person name="Pe M.E."/>
            <person name="Valle G."/>
            <person name="Morgante M."/>
            <person name="Caboche M."/>
            <person name="Adam-Blondon A.-F."/>
            <person name="Weissenbach J."/>
            <person name="Quetier F."/>
            <person name="Wincker P."/>
        </authorList>
    </citation>
    <scope>NUCLEOTIDE SEQUENCE [LARGE SCALE GENOMIC DNA]</scope>
    <source>
        <strain evidence="3">cv. Pinot noir / PN40024</strain>
    </source>
</reference>
<accession>F6GV98</accession>
<feature type="signal peptide" evidence="1">
    <location>
        <begin position="1"/>
        <end position="20"/>
    </location>
</feature>